<sequence>MLLKNSCLRLLLAITACGLAAGFALADVTAPARIGDLGVDKAGADVSLAWSVVVLDAAGNDETVASYNIYRGTTPGFVADKAGGTNRVGNSVAASFVDVGALSAGDDFYYRVTAVDTAGNEGGSMVPLVMTPPVLSGSWTETTIDVDWTDAQPMGNVASYRVYYGQAPGQYDFVEDVGLANAHTLMGLDLWVNWYIAVTAVDNNGNESAFSNEHADAVAGRVRVTAHDDSELCWGADKCTPPAGQEQRANGWQLNVPADFPAGDWTRVTLKFTMASKLCDPPAGGNTTRCGSGNPCVNPPCNGGYNTCGDPWDRGAHVWLVLDEDCITNGTNCKTNTALELMNAVTSFGTDAPTPDGRGITPPRELTLDITPYAPILNGTLYVGAEIGHYVQTGHWVTVEFEFSKRADEASPKPPADGIQVLFYGNQSPPTATLSVPAEAQQVFTRLFTTGHGGNQACDGGSADGQSCDTGCPGGSCQNCDEFCHRTNSILADGSPIWSAIPWRGDCSPGGITDCQNWNSCGWPSCTYSRAGWCPGYVACHHDAPCDQDLDMTLDLAPGATYDVDYNVTPLNGSWSVSLVAYWYNDSIAFCGNNLRQADEICDGTDLDGESCQTQGFDVGTLACAGDCTGFDTTGCRTVVCGDNVCDSAGGEDCLTCDLDCNGVQSGKPADQYCCGAGGGTNPVSCTDPRCTADGNTCE</sequence>
<dbReference type="EMBL" id="JACXWD010000004">
    <property type="protein sequence ID" value="MBD3866914.1"/>
    <property type="molecule type" value="Genomic_DNA"/>
</dbReference>
<dbReference type="AlphaFoldDB" id="A0A8J7CDK2"/>
<dbReference type="InterPro" id="IPR013783">
    <property type="entry name" value="Ig-like_fold"/>
</dbReference>
<comment type="caution">
    <text evidence="4">The sequence shown here is derived from an EMBL/GenBank/DDBJ whole genome shotgun (WGS) entry which is preliminary data.</text>
</comment>
<organism evidence="4 5">
    <name type="scientific">Candidatus Polarisedimenticola svalbardensis</name>
    <dbReference type="NCBI Taxonomy" id="2886004"/>
    <lineage>
        <taxon>Bacteria</taxon>
        <taxon>Pseudomonadati</taxon>
        <taxon>Acidobacteriota</taxon>
        <taxon>Candidatus Polarisedimenticolia</taxon>
        <taxon>Candidatus Polarisedimenticolales</taxon>
        <taxon>Candidatus Polarisedimenticolaceae</taxon>
        <taxon>Candidatus Polarisedimenticola</taxon>
    </lineage>
</organism>
<feature type="signal peptide" evidence="2">
    <location>
        <begin position="1"/>
        <end position="26"/>
    </location>
</feature>
<gene>
    <name evidence="4" type="ORF">IFK94_02225</name>
</gene>
<dbReference type="SUPFAM" id="SSF49742">
    <property type="entry name" value="PHM/PNGase F"/>
    <property type="match status" value="1"/>
</dbReference>
<feature type="domain" description="Peptide-N-glycosidase F C-terminal" evidence="3">
    <location>
        <begin position="475"/>
        <end position="538"/>
    </location>
</feature>
<dbReference type="InterPro" id="IPR014784">
    <property type="entry name" value="Cu2_ascorb_mOase-like_C"/>
</dbReference>
<evidence type="ECO:0000259" key="3">
    <source>
        <dbReference type="Pfam" id="PF09113"/>
    </source>
</evidence>
<dbReference type="GO" id="GO:0016715">
    <property type="term" value="F:oxidoreductase activity, acting on paired donors, with incorporation or reduction of molecular oxygen, reduced ascorbate as one donor, and incorporation of one atom of oxygen"/>
    <property type="evidence" value="ECO:0007669"/>
    <property type="project" value="InterPro"/>
</dbReference>
<dbReference type="Gene3D" id="2.60.40.10">
    <property type="entry name" value="Immunoglobulins"/>
    <property type="match status" value="2"/>
</dbReference>
<feature type="chain" id="PRO_5035305363" description="Peptide-N-glycosidase F C-terminal domain-containing protein" evidence="2">
    <location>
        <begin position="27"/>
        <end position="699"/>
    </location>
</feature>
<dbReference type="Gene3D" id="2.60.120.230">
    <property type="match status" value="2"/>
</dbReference>
<dbReference type="SUPFAM" id="SSF49265">
    <property type="entry name" value="Fibronectin type III"/>
    <property type="match status" value="1"/>
</dbReference>
<keyword evidence="1" id="KW-1015">Disulfide bond</keyword>
<dbReference type="InterPro" id="IPR036116">
    <property type="entry name" value="FN3_sf"/>
</dbReference>
<name>A0A8J7CDK2_9BACT</name>
<evidence type="ECO:0000313" key="5">
    <source>
        <dbReference type="Proteomes" id="UP000648239"/>
    </source>
</evidence>
<keyword evidence="2" id="KW-0732">Signal</keyword>
<evidence type="ECO:0000256" key="1">
    <source>
        <dbReference type="ARBA" id="ARBA00023157"/>
    </source>
</evidence>
<evidence type="ECO:0000313" key="4">
    <source>
        <dbReference type="EMBL" id="MBD3866914.1"/>
    </source>
</evidence>
<reference evidence="4 5" key="1">
    <citation type="submission" date="2020-08" db="EMBL/GenBank/DDBJ databases">
        <title>Acidobacteriota in marine sediments use diverse sulfur dissimilation pathways.</title>
        <authorList>
            <person name="Wasmund K."/>
        </authorList>
    </citation>
    <scope>NUCLEOTIDE SEQUENCE [LARGE SCALE GENOMIC DNA]</scope>
    <source>
        <strain evidence="4">MAG AM4</strain>
    </source>
</reference>
<accession>A0A8J7CDK2</accession>
<dbReference type="InterPro" id="IPR015197">
    <property type="entry name" value="PngaseF_C"/>
</dbReference>
<evidence type="ECO:0000256" key="2">
    <source>
        <dbReference type="SAM" id="SignalP"/>
    </source>
</evidence>
<dbReference type="Proteomes" id="UP000648239">
    <property type="component" value="Unassembled WGS sequence"/>
</dbReference>
<protein>
    <recommendedName>
        <fullName evidence="3">Peptide-N-glycosidase F C-terminal domain-containing protein</fullName>
    </recommendedName>
</protein>
<dbReference type="Pfam" id="PF09113">
    <property type="entry name" value="N-glycanase_C"/>
    <property type="match status" value="1"/>
</dbReference>
<proteinExistence type="predicted"/>
<dbReference type="InterPro" id="IPR008977">
    <property type="entry name" value="PHM/PNGase_F_dom_sf"/>
</dbReference>